<dbReference type="EMBL" id="CP021995">
    <property type="protein sequence ID" value="ASD27842.1"/>
    <property type="molecule type" value="Genomic_DNA"/>
</dbReference>
<sequence>MKPDRAAESVASAISMWDQNLHDKDSDMKKTAALIALTALLAACGSQADSKAPATVEAASEAATPQTEPVSAAEEAAARTGEPSEAVFPVGYRGNWDYSDDGCAKDESGTRFVITANEIKGYEDTSKLVALETLEGEGDAIRVVLENQSSDGDQTLVQTLRLSPVAGVSLRVEQDGKTVRANRCDPV</sequence>
<name>A0A1Z3M0A5_BREDI</name>
<dbReference type="STRING" id="293.GCA_000988015_03015"/>
<organism evidence="2 3">
    <name type="scientific">Brevundimonas diminuta</name>
    <name type="common">Pseudomonas diminuta</name>
    <dbReference type="NCBI Taxonomy" id="293"/>
    <lineage>
        <taxon>Bacteria</taxon>
        <taxon>Pseudomonadati</taxon>
        <taxon>Pseudomonadota</taxon>
        <taxon>Alphaproteobacteria</taxon>
        <taxon>Caulobacterales</taxon>
        <taxon>Caulobacteraceae</taxon>
        <taxon>Brevundimonas</taxon>
    </lineage>
</organism>
<evidence type="ECO:0000256" key="1">
    <source>
        <dbReference type="SAM" id="MobiDB-lite"/>
    </source>
</evidence>
<feature type="region of interest" description="Disordered" evidence="1">
    <location>
        <begin position="51"/>
        <end position="70"/>
    </location>
</feature>
<evidence type="ECO:0000313" key="3">
    <source>
        <dbReference type="Proteomes" id="UP000197024"/>
    </source>
</evidence>
<protein>
    <submittedName>
        <fullName evidence="2">Uncharacterized protein</fullName>
    </submittedName>
</protein>
<feature type="compositionally biased region" description="Low complexity" evidence="1">
    <location>
        <begin position="52"/>
        <end position="65"/>
    </location>
</feature>
<proteinExistence type="predicted"/>
<dbReference type="AlphaFoldDB" id="A0A1Z3M0A5"/>
<reference evidence="2 3" key="1">
    <citation type="submission" date="2017-06" db="EMBL/GenBank/DDBJ databases">
        <title>Biodegradation of gentamicin by bacterial consortia AMQD4 in synthetic medium and raw gentamicin sewage.</title>
        <authorList>
            <person name="Chang H."/>
            <person name="Feng Y."/>
            <person name="Li Z."/>
            <person name="Xue J."/>
            <person name="Cheng D."/>
        </authorList>
    </citation>
    <scope>NUCLEOTIDE SEQUENCE [LARGE SCALE GENOMIC DNA]</scope>
    <source>
        <strain evidence="2 3">BZC3</strain>
    </source>
</reference>
<dbReference type="Proteomes" id="UP000197024">
    <property type="component" value="Chromosome"/>
</dbReference>
<reference evidence="2 3" key="2">
    <citation type="submission" date="2017-06" db="EMBL/GenBank/DDBJ databases">
        <authorList>
            <person name="Kim H.J."/>
            <person name="Triplett B.A."/>
        </authorList>
    </citation>
    <scope>NUCLEOTIDE SEQUENCE [LARGE SCALE GENOMIC DNA]</scope>
    <source>
        <strain evidence="2 3">BZC3</strain>
    </source>
</reference>
<accession>A0A1Z3M0A5</accession>
<evidence type="ECO:0000313" key="2">
    <source>
        <dbReference type="EMBL" id="ASD27842.1"/>
    </source>
</evidence>
<gene>
    <name evidence="2" type="ORF">CD943_13685</name>
</gene>